<evidence type="ECO:0000256" key="1">
    <source>
        <dbReference type="ARBA" id="ARBA00005298"/>
    </source>
</evidence>
<evidence type="ECO:0000259" key="2">
    <source>
        <dbReference type="SMART" id="SM01017"/>
    </source>
</evidence>
<dbReference type="PANTHER" id="PTHR11188">
    <property type="entry name" value="ARRESTIN DOMAIN CONTAINING PROTEIN"/>
    <property type="match status" value="1"/>
</dbReference>
<dbReference type="Proteomes" id="UP000424527">
    <property type="component" value="Unassembled WGS sequence"/>
</dbReference>
<accession>A0A6G0ILK9</accession>
<dbReference type="InterPro" id="IPR014752">
    <property type="entry name" value="Arrestin-like_C"/>
</dbReference>
<comment type="caution">
    <text evidence="3">The sequence shown here is derived from an EMBL/GenBank/DDBJ whole genome shotgun (WGS) entry which is preliminary data.</text>
</comment>
<dbReference type="GO" id="GO:0007399">
    <property type="term" value="P:nervous system development"/>
    <property type="evidence" value="ECO:0007669"/>
    <property type="project" value="UniProtKB-ARBA"/>
</dbReference>
<organism evidence="3 4">
    <name type="scientific">Larimichthys crocea</name>
    <name type="common">Large yellow croaker</name>
    <name type="synonym">Pseudosciaena crocea</name>
    <dbReference type="NCBI Taxonomy" id="215358"/>
    <lineage>
        <taxon>Eukaryota</taxon>
        <taxon>Metazoa</taxon>
        <taxon>Chordata</taxon>
        <taxon>Craniata</taxon>
        <taxon>Vertebrata</taxon>
        <taxon>Euteleostomi</taxon>
        <taxon>Actinopterygii</taxon>
        <taxon>Neopterygii</taxon>
        <taxon>Teleostei</taxon>
        <taxon>Neoteleostei</taxon>
        <taxon>Acanthomorphata</taxon>
        <taxon>Eupercaria</taxon>
        <taxon>Sciaenidae</taxon>
        <taxon>Larimichthys</taxon>
    </lineage>
</organism>
<protein>
    <submittedName>
        <fullName evidence="3">Thioredoxin-interacting protein Thioredoxin-binding protein 2 Vitamin D3 up-regulated protein 1</fullName>
    </submittedName>
</protein>
<dbReference type="SMART" id="SM01017">
    <property type="entry name" value="Arrestin_C"/>
    <property type="match status" value="2"/>
</dbReference>
<reference evidence="3 4" key="1">
    <citation type="submission" date="2019-07" db="EMBL/GenBank/DDBJ databases">
        <title>Chromosome genome assembly for large yellow croaker.</title>
        <authorList>
            <person name="Xiao S."/>
        </authorList>
    </citation>
    <scope>NUCLEOTIDE SEQUENCE [LARGE SCALE GENOMIC DNA]</scope>
    <source>
        <strain evidence="3">JMULYC20181020</strain>
        <tissue evidence="3">Muscle</tissue>
    </source>
</reference>
<dbReference type="InterPro" id="IPR014756">
    <property type="entry name" value="Ig_E-set"/>
</dbReference>
<evidence type="ECO:0000313" key="4">
    <source>
        <dbReference type="Proteomes" id="UP000424527"/>
    </source>
</evidence>
<dbReference type="AlphaFoldDB" id="A0A6G0ILK9"/>
<gene>
    <name evidence="3" type="ORF">D5F01_LYC09677</name>
</gene>
<sequence length="485" mass="54284">MYTGHRGSGDNKKSYSASRRYFKAKENLVEENATDTVLSEGPNEFKFSLQIPQDDLPSSYKDPHGKIVYMLEAKLSRSWHFATKFQKELKLASKSLAHHGQMMFPHSGSVDKDIGVFSKGQVQMSATIDRSVCSPGDTLSIVAKISNSSSKKMKPKFSLQQKIEYNAGNGKKVCDSSLCKIVRETIEVNSEETVTCPVEIPANVIGTIHNCEILSVEYYLKVYLDISFAVDPEVVFPLVIIPSVMRFFKDKEYLVKENAGGTLLPKGVHRFKFGLQIPQGDMPSSFKGTYGKIVYMLEAKLSRSWRCPVTVETKLSFVSKSLSFRGKIVYPRSESVQKEIGVFSPGQIRMMAIVDRPVCSPGDTVSVVAKIYNSSSKKMKPKVSLQQDIVYPAKETRMTCNNRLWQIVGDTIEQNTEETFSCQVKIPGDVFYTIHNCNIISVQYHLKVYLDISFAIDPTVMLPLVIVPRSFAALSPADVLRLLLT</sequence>
<dbReference type="Pfam" id="PF02752">
    <property type="entry name" value="Arrestin_C"/>
    <property type="match status" value="2"/>
</dbReference>
<dbReference type="Gene3D" id="2.60.40.640">
    <property type="match status" value="4"/>
</dbReference>
<feature type="domain" description="Arrestin C-terminal-like" evidence="2">
    <location>
        <begin position="344"/>
        <end position="471"/>
    </location>
</feature>
<comment type="similarity">
    <text evidence="1">Belongs to the arrestin family.</text>
</comment>
<dbReference type="InterPro" id="IPR011021">
    <property type="entry name" value="Arrestin-like_N"/>
</dbReference>
<dbReference type="InterPro" id="IPR011022">
    <property type="entry name" value="Arrestin_C-like"/>
</dbReference>
<keyword evidence="4" id="KW-1185">Reference proteome</keyword>
<dbReference type="EMBL" id="REGW02000009">
    <property type="protein sequence ID" value="KAE8292310.1"/>
    <property type="molecule type" value="Genomic_DNA"/>
</dbReference>
<dbReference type="GO" id="GO:0005737">
    <property type="term" value="C:cytoplasm"/>
    <property type="evidence" value="ECO:0007669"/>
    <property type="project" value="TreeGrafter"/>
</dbReference>
<evidence type="ECO:0000313" key="3">
    <source>
        <dbReference type="EMBL" id="KAE8292310.1"/>
    </source>
</evidence>
<dbReference type="GO" id="GO:0005886">
    <property type="term" value="C:plasma membrane"/>
    <property type="evidence" value="ECO:0007669"/>
    <property type="project" value="TreeGrafter"/>
</dbReference>
<dbReference type="GO" id="GO:0015031">
    <property type="term" value="P:protein transport"/>
    <property type="evidence" value="ECO:0007669"/>
    <property type="project" value="TreeGrafter"/>
</dbReference>
<dbReference type="InterPro" id="IPR050357">
    <property type="entry name" value="Arrestin_domain-protein"/>
</dbReference>
<dbReference type="SUPFAM" id="SSF81296">
    <property type="entry name" value="E set domains"/>
    <property type="match status" value="4"/>
</dbReference>
<name>A0A6G0ILK9_LARCR</name>
<dbReference type="PANTHER" id="PTHR11188:SF135">
    <property type="entry name" value="ARRESTIN DOMAIN CONTAINING 3-LIKE-RELATED"/>
    <property type="match status" value="1"/>
</dbReference>
<proteinExistence type="inferred from homology"/>
<dbReference type="Pfam" id="PF00339">
    <property type="entry name" value="Arrestin_N"/>
    <property type="match status" value="2"/>
</dbReference>
<feature type="domain" description="Arrestin C-terminal-like" evidence="2">
    <location>
        <begin position="118"/>
        <end position="243"/>
    </location>
</feature>